<reference evidence="1" key="1">
    <citation type="submission" date="2020-03" db="EMBL/GenBank/DDBJ databases">
        <title>The deep terrestrial virosphere.</title>
        <authorList>
            <person name="Holmfeldt K."/>
            <person name="Nilsson E."/>
            <person name="Simone D."/>
            <person name="Lopez-Fernandez M."/>
            <person name="Wu X."/>
            <person name="de Brujin I."/>
            <person name="Lundin D."/>
            <person name="Andersson A."/>
            <person name="Bertilsson S."/>
            <person name="Dopson M."/>
        </authorList>
    </citation>
    <scope>NUCLEOTIDE SEQUENCE</scope>
    <source>
        <strain evidence="1">TM448B05252</strain>
    </source>
</reference>
<organism evidence="1">
    <name type="scientific">viral metagenome</name>
    <dbReference type="NCBI Taxonomy" id="1070528"/>
    <lineage>
        <taxon>unclassified sequences</taxon>
        <taxon>metagenomes</taxon>
        <taxon>organismal metagenomes</taxon>
    </lineage>
</organism>
<accession>A0A6M3Y0V3</accession>
<name>A0A6M3Y0V3_9ZZZZ</name>
<protein>
    <submittedName>
        <fullName evidence="1">Uncharacterized protein</fullName>
    </submittedName>
</protein>
<gene>
    <name evidence="1" type="ORF">TM448B05252_0003</name>
</gene>
<dbReference type="AlphaFoldDB" id="A0A6M3Y0V3"/>
<sequence>MIHIKTTKQLQQIRQKGYDEGVAKGYELGFLLGKIERTNRGAIIGSKVDEQIKEIMERGEA</sequence>
<evidence type="ECO:0000313" key="1">
    <source>
        <dbReference type="EMBL" id="QJI03851.1"/>
    </source>
</evidence>
<dbReference type="EMBL" id="MT145125">
    <property type="protein sequence ID" value="QJI03851.1"/>
    <property type="molecule type" value="Genomic_DNA"/>
</dbReference>
<proteinExistence type="predicted"/>